<evidence type="ECO:0000313" key="1">
    <source>
        <dbReference type="EMBL" id="CDH44329.1"/>
    </source>
</evidence>
<name>A0A7U7G9Q0_9GAMM</name>
<proteinExistence type="predicted"/>
<dbReference type="AlphaFoldDB" id="A0A7U7G9Q0"/>
<gene>
    <name evidence="1" type="ORF">BN874_1610003</name>
</gene>
<sequence length="64" mass="7379">MAGYEHDVVKGCPYWEHRPSAGQLVIFNPHYFHEILANEAPENRLTISSFMGLTDLNAPWSFWS</sequence>
<reference evidence="1 2" key="1">
    <citation type="journal article" date="2014" name="ISME J.">
        <title>Candidatus Competibacter-lineage genomes retrieved from metagenomes reveal functional metabolic diversity.</title>
        <authorList>
            <person name="McIlroy S.J."/>
            <person name="Albertsen M."/>
            <person name="Andresen E.K."/>
            <person name="Saunders A.M."/>
            <person name="Kristiansen R."/>
            <person name="Stokholm-Bjerregaard M."/>
            <person name="Nielsen K.L."/>
            <person name="Nielsen P.H."/>
        </authorList>
    </citation>
    <scope>NUCLEOTIDE SEQUENCE [LARGE SCALE GENOMIC DNA]</scope>
    <source>
        <strain evidence="1 2">Run_B_J11</strain>
    </source>
</reference>
<evidence type="ECO:0008006" key="3">
    <source>
        <dbReference type="Google" id="ProtNLM"/>
    </source>
</evidence>
<protein>
    <recommendedName>
        <fullName evidence="3">Prolyl 4-hydroxylase alpha subunit Fe(2+) 2OG dioxygenase domain-containing protein</fullName>
    </recommendedName>
</protein>
<comment type="caution">
    <text evidence="1">The sequence shown here is derived from an EMBL/GenBank/DDBJ whole genome shotgun (WGS) entry which is preliminary data.</text>
</comment>
<evidence type="ECO:0000313" key="2">
    <source>
        <dbReference type="Proteomes" id="UP000019184"/>
    </source>
</evidence>
<dbReference type="EMBL" id="CBTK010000070">
    <property type="protein sequence ID" value="CDH44329.1"/>
    <property type="molecule type" value="Genomic_DNA"/>
</dbReference>
<dbReference type="Gene3D" id="2.60.120.620">
    <property type="entry name" value="q2cbj1_9rhob like domain"/>
    <property type="match status" value="1"/>
</dbReference>
<keyword evidence="2" id="KW-1185">Reference proteome</keyword>
<organism evidence="1 2">
    <name type="scientific">Candidatus Contendobacter odensis Run_B_J11</name>
    <dbReference type="NCBI Taxonomy" id="1400861"/>
    <lineage>
        <taxon>Bacteria</taxon>
        <taxon>Pseudomonadati</taxon>
        <taxon>Pseudomonadota</taxon>
        <taxon>Gammaproteobacteria</taxon>
        <taxon>Candidatus Competibacteraceae</taxon>
        <taxon>Candidatus Contendibacter</taxon>
    </lineage>
</organism>
<dbReference type="Proteomes" id="UP000019184">
    <property type="component" value="Unassembled WGS sequence"/>
</dbReference>
<accession>A0A7U7G9Q0</accession>